<name>A0ABW2B353_9RHOB</name>
<dbReference type="Pfam" id="PF13704">
    <property type="entry name" value="Glyco_tranf_2_4"/>
    <property type="match status" value="1"/>
</dbReference>
<keyword evidence="1" id="KW-0328">Glycosyltransferase</keyword>
<proteinExistence type="predicted"/>
<dbReference type="Proteomes" id="UP001596353">
    <property type="component" value="Unassembled WGS sequence"/>
</dbReference>
<reference evidence="2" key="1">
    <citation type="journal article" date="2019" name="Int. J. Syst. Evol. Microbiol.">
        <title>The Global Catalogue of Microorganisms (GCM) 10K type strain sequencing project: providing services to taxonomists for standard genome sequencing and annotation.</title>
        <authorList>
            <consortium name="The Broad Institute Genomics Platform"/>
            <consortium name="The Broad Institute Genome Sequencing Center for Infectious Disease"/>
            <person name="Wu L."/>
            <person name="Ma J."/>
        </authorList>
    </citation>
    <scope>NUCLEOTIDE SEQUENCE [LARGE SCALE GENOMIC DNA]</scope>
    <source>
        <strain evidence="2">CCUG 66188</strain>
    </source>
</reference>
<protein>
    <submittedName>
        <fullName evidence="1">Glycosyltransferase family 2 protein</fullName>
        <ecNumber evidence="1">2.4.-.-</ecNumber>
    </submittedName>
</protein>
<evidence type="ECO:0000313" key="2">
    <source>
        <dbReference type="Proteomes" id="UP001596353"/>
    </source>
</evidence>
<keyword evidence="1" id="KW-0808">Transferase</keyword>
<dbReference type="EC" id="2.4.-.-" evidence="1"/>
<keyword evidence="2" id="KW-1185">Reference proteome</keyword>
<sequence length="347" mass="38911">MKTPLHILRRVLRRAAERRRRARFAASLRHIHGPKVLETGKDEVIAIVLVRNGSYYLDAFLDHYRSIGIRHFVFIDNGSTDDTLTRIAAEPDTVIDQCTLPLAGYEDLLRAYPARTYGQNRWCLYVDMDEILDFQGATTHGIRALTTYMQARGHTAMVAQMLEMFPKAPLSQVADLPYDRVLRDFVYYDISQITRHDYHSPEIAFSDLLRDNRTASDAVKFCFGGVRGKVFGENCCLTKHPLIFNGPGVTPAPHPHLSMGVTVSDVTPVIQHYKFANNPLARDAASLASGDLAHGEDAARARVLSDSPDVSLFSLDARRWNRVELLARAGFTVTTQDYADHLADLSP</sequence>
<evidence type="ECO:0000313" key="1">
    <source>
        <dbReference type="EMBL" id="MFC6759323.1"/>
    </source>
</evidence>
<comment type="caution">
    <text evidence="1">The sequence shown here is derived from an EMBL/GenBank/DDBJ whole genome shotgun (WGS) entry which is preliminary data.</text>
</comment>
<gene>
    <name evidence="1" type="ORF">ACFQFQ_07190</name>
</gene>
<accession>A0ABW2B353</accession>
<organism evidence="1 2">
    <name type="scientific">Sulfitobacter porphyrae</name>
    <dbReference type="NCBI Taxonomy" id="1246864"/>
    <lineage>
        <taxon>Bacteria</taxon>
        <taxon>Pseudomonadati</taxon>
        <taxon>Pseudomonadota</taxon>
        <taxon>Alphaproteobacteria</taxon>
        <taxon>Rhodobacterales</taxon>
        <taxon>Roseobacteraceae</taxon>
        <taxon>Sulfitobacter</taxon>
    </lineage>
</organism>
<dbReference type="EMBL" id="JBHSWG010000001">
    <property type="protein sequence ID" value="MFC6759323.1"/>
    <property type="molecule type" value="Genomic_DNA"/>
</dbReference>
<dbReference type="GO" id="GO:0016757">
    <property type="term" value="F:glycosyltransferase activity"/>
    <property type="evidence" value="ECO:0007669"/>
    <property type="project" value="UniProtKB-KW"/>
</dbReference>